<comment type="caution">
    <text evidence="4">The sequence shown here is derived from an EMBL/GenBank/DDBJ whole genome shotgun (WGS) entry which is preliminary data.</text>
</comment>
<evidence type="ECO:0000313" key="5">
    <source>
        <dbReference type="Proteomes" id="UP000549394"/>
    </source>
</evidence>
<dbReference type="PANTHER" id="PTHR44068:SF1">
    <property type="entry name" value="HYPOTHETICAL LOC100005854"/>
    <property type="match status" value="1"/>
</dbReference>
<gene>
    <name evidence="4" type="ORF">DGYR_LOCUS7043</name>
</gene>
<feature type="domain" description="Methyltransferase type 11" evidence="3">
    <location>
        <begin position="54"/>
        <end position="154"/>
    </location>
</feature>
<dbReference type="GO" id="GO:0016126">
    <property type="term" value="P:sterol biosynthetic process"/>
    <property type="evidence" value="ECO:0007669"/>
    <property type="project" value="TreeGrafter"/>
</dbReference>
<dbReference type="InterPro" id="IPR050447">
    <property type="entry name" value="Erg6_SMT_methyltransf"/>
</dbReference>
<dbReference type="SUPFAM" id="SSF53335">
    <property type="entry name" value="S-adenosyl-L-methionine-dependent methyltransferases"/>
    <property type="match status" value="1"/>
</dbReference>
<keyword evidence="1" id="KW-0808">Transferase</keyword>
<dbReference type="AlphaFoldDB" id="A0A7I8VT53"/>
<dbReference type="Gene3D" id="3.40.50.150">
    <property type="entry name" value="Vaccinia Virus protein VP39"/>
    <property type="match status" value="1"/>
</dbReference>
<dbReference type="CDD" id="cd02440">
    <property type="entry name" value="AdoMet_MTases"/>
    <property type="match status" value="1"/>
</dbReference>
<dbReference type="GO" id="GO:0005783">
    <property type="term" value="C:endoplasmic reticulum"/>
    <property type="evidence" value="ECO:0007669"/>
    <property type="project" value="TreeGrafter"/>
</dbReference>
<organism evidence="4 5">
    <name type="scientific">Dimorphilus gyrociliatus</name>
    <dbReference type="NCBI Taxonomy" id="2664684"/>
    <lineage>
        <taxon>Eukaryota</taxon>
        <taxon>Metazoa</taxon>
        <taxon>Spiralia</taxon>
        <taxon>Lophotrochozoa</taxon>
        <taxon>Annelida</taxon>
        <taxon>Polychaeta</taxon>
        <taxon>Polychaeta incertae sedis</taxon>
        <taxon>Dinophilidae</taxon>
        <taxon>Dimorphilus</taxon>
    </lineage>
</organism>
<reference evidence="4 5" key="1">
    <citation type="submission" date="2020-08" db="EMBL/GenBank/DDBJ databases">
        <authorList>
            <person name="Hejnol A."/>
        </authorList>
    </citation>
    <scope>NUCLEOTIDE SEQUENCE [LARGE SCALE GENOMIC DNA]</scope>
</reference>
<dbReference type="Proteomes" id="UP000549394">
    <property type="component" value="Unassembled WGS sequence"/>
</dbReference>
<keyword evidence="5" id="KW-1185">Reference proteome</keyword>
<name>A0A7I8VT53_9ANNE</name>
<evidence type="ECO:0000259" key="3">
    <source>
        <dbReference type="Pfam" id="PF08241"/>
    </source>
</evidence>
<comment type="similarity">
    <text evidence="2">Belongs to the class I-like SAM-binding methyltransferase superfamily. Erg6/SMT family.</text>
</comment>
<evidence type="ECO:0000256" key="1">
    <source>
        <dbReference type="ARBA" id="ARBA00022679"/>
    </source>
</evidence>
<dbReference type="OrthoDB" id="10250730at2759"/>
<proteinExistence type="inferred from homology"/>
<accession>A0A7I8VT53</accession>
<dbReference type="InterPro" id="IPR013216">
    <property type="entry name" value="Methyltransf_11"/>
</dbReference>
<dbReference type="EMBL" id="CAJFCJ010000009">
    <property type="protein sequence ID" value="CAD5118713.1"/>
    <property type="molecule type" value="Genomic_DNA"/>
</dbReference>
<dbReference type="InterPro" id="IPR029063">
    <property type="entry name" value="SAM-dependent_MTases_sf"/>
</dbReference>
<dbReference type="GO" id="GO:0003838">
    <property type="term" value="F:sterol 24-C-methyltransferase activity"/>
    <property type="evidence" value="ECO:0007669"/>
    <property type="project" value="TreeGrafter"/>
</dbReference>
<dbReference type="Pfam" id="PF08241">
    <property type="entry name" value="Methyltransf_11"/>
    <property type="match status" value="1"/>
</dbReference>
<evidence type="ECO:0000313" key="4">
    <source>
        <dbReference type="EMBL" id="CAD5118713.1"/>
    </source>
</evidence>
<protein>
    <submittedName>
        <fullName evidence="4">DgyrCDS7394</fullName>
    </submittedName>
</protein>
<evidence type="ECO:0000256" key="2">
    <source>
        <dbReference type="ARBA" id="ARBA00038188"/>
    </source>
</evidence>
<sequence length="226" mass="25822">MKERLIELVARNLAKPRNSLSGLIIGHYFLRRRNRTLEENAVKLSKIEKDHTVLEIGFGPGVGLSKAVEKVQDGKGKIYGIELSLSMVNSANLFYKKYINAGKLDITYGSVTQLPYAPNTFDRIYHVNCYYFWKDMPLACTELYRVLKPNSYVVATLNLERLKLSKKKGLMKYASFDPIKYMHALESAGFENVKIEYLNGYQAIYGHIASKPQMRIIDETIVKANK</sequence>
<dbReference type="PANTHER" id="PTHR44068">
    <property type="entry name" value="ZGC:194242"/>
    <property type="match status" value="1"/>
</dbReference>